<dbReference type="Proteomes" id="UP000748752">
    <property type="component" value="Unassembled WGS sequence"/>
</dbReference>
<reference evidence="5 6" key="1">
    <citation type="journal article" date="2020" name="Microorganisms">
        <title>Osmotic Adaptation and Compatible Solute Biosynthesis of Phototrophic Bacteria as Revealed from Genome Analyses.</title>
        <authorList>
            <person name="Imhoff J.F."/>
            <person name="Rahn T."/>
            <person name="Kunzel S."/>
            <person name="Keller A."/>
            <person name="Neulinger S.C."/>
        </authorList>
    </citation>
    <scope>NUCLEOTIDE SEQUENCE [LARGE SCALE GENOMIC DNA]</scope>
    <source>
        <strain evidence="5 6">DSM 6210</strain>
    </source>
</reference>
<organism evidence="5 6">
    <name type="scientific">Thiohalocapsa halophila</name>
    <dbReference type="NCBI Taxonomy" id="69359"/>
    <lineage>
        <taxon>Bacteria</taxon>
        <taxon>Pseudomonadati</taxon>
        <taxon>Pseudomonadota</taxon>
        <taxon>Gammaproteobacteria</taxon>
        <taxon>Chromatiales</taxon>
        <taxon>Chromatiaceae</taxon>
        <taxon>Thiohalocapsa</taxon>
    </lineage>
</organism>
<evidence type="ECO:0000313" key="6">
    <source>
        <dbReference type="Proteomes" id="UP000748752"/>
    </source>
</evidence>
<feature type="region of interest" description="Disordered" evidence="3">
    <location>
        <begin position="1"/>
        <end position="36"/>
    </location>
</feature>
<keyword evidence="2" id="KW-0378">Hydrolase</keyword>
<evidence type="ECO:0000313" key="5">
    <source>
        <dbReference type="EMBL" id="MBK1629635.1"/>
    </source>
</evidence>
<sequence>MAERLDRGARRPSAAAQERSAAPAPDVASSAPAGLTPDDYAGLAQRLGRSRLRQRLNTQIYHVAGDAHQDAILFGLSRMLDIDLLAERTARLLGIHRWGYRNFMDLRLVEHRLAHPRLPPALAGLRVLQLSDLHLDLDPALGAVLRERLAGVEYDVAVITGDFRNTTDADHGPSVTETLTLLSALRPPVYAVLGNHDFIEIVPPLERAGLRFLLNEVVTVPFQGAELYLGGVDDPHFYRTHDLAGVRDAIPDTGFSLLLCHSPETYREVAGYGFDAMLSGHTHGGQICLPGGRALVSVCDAPKPMQAGAWQYRELRGYTSVGTGSCGVPLRYFCPPEITLHHLVGA</sequence>
<dbReference type="PANTHER" id="PTHR31302">
    <property type="entry name" value="TRANSMEMBRANE PROTEIN WITH METALLOPHOSPHOESTERASE DOMAIN-RELATED"/>
    <property type="match status" value="1"/>
</dbReference>
<dbReference type="RefSeq" id="WP_200233799.1">
    <property type="nucleotide sequence ID" value="NZ_NRRV01000004.1"/>
</dbReference>
<name>A0ABS1CCN5_9GAMM</name>
<dbReference type="Gene3D" id="3.60.21.10">
    <property type="match status" value="1"/>
</dbReference>
<evidence type="ECO:0000256" key="1">
    <source>
        <dbReference type="ARBA" id="ARBA00022723"/>
    </source>
</evidence>
<dbReference type="InterPro" id="IPR004843">
    <property type="entry name" value="Calcineurin-like_PHP"/>
</dbReference>
<dbReference type="InterPro" id="IPR029052">
    <property type="entry name" value="Metallo-depent_PP-like"/>
</dbReference>
<evidence type="ECO:0000256" key="2">
    <source>
        <dbReference type="ARBA" id="ARBA00022801"/>
    </source>
</evidence>
<keyword evidence="6" id="KW-1185">Reference proteome</keyword>
<dbReference type="InterPro" id="IPR051158">
    <property type="entry name" value="Metallophosphoesterase_sf"/>
</dbReference>
<dbReference type="Pfam" id="PF00149">
    <property type="entry name" value="Metallophos"/>
    <property type="match status" value="1"/>
</dbReference>
<gene>
    <name evidence="5" type="ORF">CKO31_02560</name>
</gene>
<proteinExistence type="predicted"/>
<dbReference type="SUPFAM" id="SSF56300">
    <property type="entry name" value="Metallo-dependent phosphatases"/>
    <property type="match status" value="1"/>
</dbReference>
<keyword evidence="1" id="KW-0479">Metal-binding</keyword>
<comment type="caution">
    <text evidence="5">The sequence shown here is derived from an EMBL/GenBank/DDBJ whole genome shotgun (WGS) entry which is preliminary data.</text>
</comment>
<protein>
    <recommendedName>
        <fullName evidence="4">Calcineurin-like phosphoesterase domain-containing protein</fullName>
    </recommendedName>
</protein>
<feature type="compositionally biased region" description="Low complexity" evidence="3">
    <location>
        <begin position="11"/>
        <end position="33"/>
    </location>
</feature>
<dbReference type="PANTHER" id="PTHR31302:SF31">
    <property type="entry name" value="PHOSPHODIESTERASE YAEI"/>
    <property type="match status" value="1"/>
</dbReference>
<dbReference type="EMBL" id="NRRV01000004">
    <property type="protein sequence ID" value="MBK1629635.1"/>
    <property type="molecule type" value="Genomic_DNA"/>
</dbReference>
<evidence type="ECO:0000259" key="4">
    <source>
        <dbReference type="Pfam" id="PF00149"/>
    </source>
</evidence>
<accession>A0ABS1CCN5</accession>
<feature type="domain" description="Calcineurin-like phosphoesterase" evidence="4">
    <location>
        <begin position="125"/>
        <end position="284"/>
    </location>
</feature>
<evidence type="ECO:0000256" key="3">
    <source>
        <dbReference type="SAM" id="MobiDB-lite"/>
    </source>
</evidence>